<dbReference type="Pfam" id="PF01486">
    <property type="entry name" value="K-box"/>
    <property type="match status" value="1"/>
</dbReference>
<dbReference type="GO" id="GO:0003677">
    <property type="term" value="F:DNA binding"/>
    <property type="evidence" value="ECO:0007669"/>
    <property type="project" value="UniProtKB-KW"/>
</dbReference>
<dbReference type="EMBL" id="OU503045">
    <property type="protein sequence ID" value="CAI9769739.1"/>
    <property type="molecule type" value="Genomic_DNA"/>
</dbReference>
<keyword evidence="4" id="KW-0808">Transferase</keyword>
<dbReference type="InterPro" id="IPR002487">
    <property type="entry name" value="TF_Kbox"/>
</dbReference>
<keyword evidence="5" id="KW-0805">Transcription regulation</keyword>
<keyword evidence="14" id="KW-1185">Reference proteome</keyword>
<dbReference type="Gene3D" id="3.40.1810.10">
    <property type="entry name" value="Transcription factor, MADS-box"/>
    <property type="match status" value="1"/>
</dbReference>
<dbReference type="Pfam" id="PF08241">
    <property type="entry name" value="Methyltransf_11"/>
    <property type="match status" value="1"/>
</dbReference>
<dbReference type="Proteomes" id="UP000834106">
    <property type="component" value="Chromosome 10"/>
</dbReference>
<dbReference type="SUPFAM" id="SSF53335">
    <property type="entry name" value="S-adenosyl-L-methionine-dependent methyltransferases"/>
    <property type="match status" value="1"/>
</dbReference>
<dbReference type="InterPro" id="IPR051419">
    <property type="entry name" value="Lys/N-term_MeTrsfase_sf"/>
</dbReference>
<feature type="domain" description="MADS-box" evidence="11">
    <location>
        <begin position="327"/>
        <end position="359"/>
    </location>
</feature>
<dbReference type="GO" id="GO:0005634">
    <property type="term" value="C:nucleus"/>
    <property type="evidence" value="ECO:0007669"/>
    <property type="project" value="UniProtKB-SubCell"/>
</dbReference>
<comment type="similarity">
    <text evidence="2">Belongs to the methyltransferase superfamily.</text>
</comment>
<evidence type="ECO:0000256" key="10">
    <source>
        <dbReference type="SAM" id="SignalP"/>
    </source>
</evidence>
<organism evidence="13 14">
    <name type="scientific">Fraxinus pennsylvanica</name>
    <dbReference type="NCBI Taxonomy" id="56036"/>
    <lineage>
        <taxon>Eukaryota</taxon>
        <taxon>Viridiplantae</taxon>
        <taxon>Streptophyta</taxon>
        <taxon>Embryophyta</taxon>
        <taxon>Tracheophyta</taxon>
        <taxon>Spermatophyta</taxon>
        <taxon>Magnoliopsida</taxon>
        <taxon>eudicotyledons</taxon>
        <taxon>Gunneridae</taxon>
        <taxon>Pentapetalae</taxon>
        <taxon>asterids</taxon>
        <taxon>lamiids</taxon>
        <taxon>Lamiales</taxon>
        <taxon>Oleaceae</taxon>
        <taxon>Oleeae</taxon>
        <taxon>Fraxinus</taxon>
    </lineage>
</organism>
<dbReference type="GO" id="GO:0003700">
    <property type="term" value="F:DNA-binding transcription factor activity"/>
    <property type="evidence" value="ECO:0007669"/>
    <property type="project" value="InterPro"/>
</dbReference>
<keyword evidence="8" id="KW-0539">Nucleus</keyword>
<gene>
    <name evidence="13" type="ORF">FPE_LOCUS16551</name>
</gene>
<evidence type="ECO:0000313" key="14">
    <source>
        <dbReference type="Proteomes" id="UP000834106"/>
    </source>
</evidence>
<dbReference type="InterPro" id="IPR036879">
    <property type="entry name" value="TF_MADSbox_sf"/>
</dbReference>
<dbReference type="PROSITE" id="PS51297">
    <property type="entry name" value="K_BOX"/>
    <property type="match status" value="1"/>
</dbReference>
<dbReference type="PANTHER" id="PTHR12176">
    <property type="entry name" value="SAM-DEPENDENT METHYLTRANSFERASE SUPERFAMILY PROTEIN"/>
    <property type="match status" value="1"/>
</dbReference>
<dbReference type="FunFam" id="3.40.50.150:FF:000252">
    <property type="entry name" value="EEF1A lysine methyltransferase 4"/>
    <property type="match status" value="1"/>
</dbReference>
<dbReference type="GO" id="GO:0008757">
    <property type="term" value="F:S-adenosylmethionine-dependent methyltransferase activity"/>
    <property type="evidence" value="ECO:0007669"/>
    <property type="project" value="InterPro"/>
</dbReference>
<dbReference type="InterPro" id="IPR013216">
    <property type="entry name" value="Methyltransf_11"/>
</dbReference>
<evidence type="ECO:0000256" key="4">
    <source>
        <dbReference type="ARBA" id="ARBA00022679"/>
    </source>
</evidence>
<name>A0AAD1ZI56_9LAMI</name>
<feature type="chain" id="PRO_5042154919" evidence="10">
    <location>
        <begin position="25"/>
        <end position="551"/>
    </location>
</feature>
<keyword evidence="7" id="KW-0804">Transcription</keyword>
<accession>A0AAD1ZI56</accession>
<comment type="subcellular location">
    <subcellularLocation>
        <location evidence="1">Nucleus</location>
    </subcellularLocation>
</comment>
<dbReference type="PROSITE" id="PS50066">
    <property type="entry name" value="MADS_BOX_2"/>
    <property type="match status" value="1"/>
</dbReference>
<dbReference type="SUPFAM" id="SSF55455">
    <property type="entry name" value="SRF-like"/>
    <property type="match status" value="1"/>
</dbReference>
<dbReference type="CDD" id="cd02440">
    <property type="entry name" value="AdoMet_MTases"/>
    <property type="match status" value="1"/>
</dbReference>
<dbReference type="GO" id="GO:0046983">
    <property type="term" value="F:protein dimerization activity"/>
    <property type="evidence" value="ECO:0007669"/>
    <property type="project" value="InterPro"/>
</dbReference>
<keyword evidence="10" id="KW-0732">Signal</keyword>
<feature type="compositionally biased region" description="Polar residues" evidence="9">
    <location>
        <begin position="540"/>
        <end position="551"/>
    </location>
</feature>
<feature type="signal peptide" evidence="10">
    <location>
        <begin position="1"/>
        <end position="24"/>
    </location>
</feature>
<dbReference type="InterPro" id="IPR002100">
    <property type="entry name" value="TF_MADSbox"/>
</dbReference>
<proteinExistence type="inferred from homology"/>
<dbReference type="GO" id="GO:0032259">
    <property type="term" value="P:methylation"/>
    <property type="evidence" value="ECO:0007669"/>
    <property type="project" value="UniProtKB-KW"/>
</dbReference>
<evidence type="ECO:0000259" key="11">
    <source>
        <dbReference type="PROSITE" id="PS50066"/>
    </source>
</evidence>
<evidence type="ECO:0000256" key="6">
    <source>
        <dbReference type="ARBA" id="ARBA00023125"/>
    </source>
</evidence>
<dbReference type="GO" id="GO:0009820">
    <property type="term" value="P:alkaloid metabolic process"/>
    <property type="evidence" value="ECO:0007669"/>
    <property type="project" value="UniProtKB-KW"/>
</dbReference>
<evidence type="ECO:0000256" key="1">
    <source>
        <dbReference type="ARBA" id="ARBA00004123"/>
    </source>
</evidence>
<evidence type="ECO:0000256" key="8">
    <source>
        <dbReference type="ARBA" id="ARBA00023242"/>
    </source>
</evidence>
<evidence type="ECO:0000259" key="12">
    <source>
        <dbReference type="PROSITE" id="PS51297"/>
    </source>
</evidence>
<keyword evidence="3" id="KW-0489">Methyltransferase</keyword>
<keyword evidence="6" id="KW-0238">DNA-binding</keyword>
<evidence type="ECO:0000256" key="7">
    <source>
        <dbReference type="ARBA" id="ARBA00023163"/>
    </source>
</evidence>
<dbReference type="Gene3D" id="3.40.50.150">
    <property type="entry name" value="Vaccinia Virus protein VP39"/>
    <property type="match status" value="1"/>
</dbReference>
<sequence>MEKFLVSAALCMLLLYVSMNFTNAVDNDGADTEDPRRVLVHTCVQYIYQPGCQPSYCSKYCRTAQPTAVKSRYLSMPDLVDQRRLHLYSPTPPHKSSIYPRPTYTPNPNPTAYRRTAETNHRDGGGAMFRDVSACNTYNYGDALYWDARYIQDANSGSFDWYQRYSALRPFVRKYISPTSRVLMVGCGNAVISEDMVKDGFGDIMNIDISSVAIDMMRKKYENVPQLKYMQMDVKDMSFFPDESFDSVIDKGTLDSLMCGTSAPINAAQMLGEVNRLLKPGGVYMLITYGDPTVRMPHINRPVYNWKIELYIIPRPGFQKPPGSTSLKTGLEPVPMTEKDVAVIIFSSTGKLFEFSSSDMQTIISRYSKSMDSSQVSTPEIKSEKQESKEADVLKEEIEKLKMKHLRMLGKDLTGIGLRDLGELEQQLNEGLLSIKERKEQILMGQLAQSRLQEKQAMLENETLRKQVEDLWDFFPSRSRSQQISIENYPVDSAIRVDSVSPEAVRNGGFEDGDSDTTLQLGPPTVVCQKKRRMPDEETQLINSKKQASTT</sequence>
<evidence type="ECO:0000256" key="2">
    <source>
        <dbReference type="ARBA" id="ARBA00008361"/>
    </source>
</evidence>
<dbReference type="InterPro" id="IPR029063">
    <property type="entry name" value="SAM-dependent_MTases_sf"/>
</dbReference>
<feature type="region of interest" description="Disordered" evidence="9">
    <location>
        <begin position="531"/>
        <end position="551"/>
    </location>
</feature>
<reference evidence="13" key="1">
    <citation type="submission" date="2023-05" db="EMBL/GenBank/DDBJ databases">
        <authorList>
            <person name="Huff M."/>
        </authorList>
    </citation>
    <scope>NUCLEOTIDE SEQUENCE</scope>
</reference>
<dbReference type="PANTHER" id="PTHR12176:SF66">
    <property type="entry name" value="S-ADENOSYL-L-METHIONINE-DEPENDENT METHYLTRANSFERASES SUPERFAMILY PROTEIN"/>
    <property type="match status" value="1"/>
</dbReference>
<dbReference type="AlphaFoldDB" id="A0AAD1ZI56"/>
<evidence type="ECO:0000256" key="3">
    <source>
        <dbReference type="ARBA" id="ARBA00022603"/>
    </source>
</evidence>
<evidence type="ECO:0000256" key="5">
    <source>
        <dbReference type="ARBA" id="ARBA00023015"/>
    </source>
</evidence>
<feature type="domain" description="K-box" evidence="12">
    <location>
        <begin position="384"/>
        <end position="474"/>
    </location>
</feature>
<protein>
    <submittedName>
        <fullName evidence="13">Uncharacterized protein</fullName>
    </submittedName>
</protein>
<evidence type="ECO:0000256" key="9">
    <source>
        <dbReference type="SAM" id="MobiDB-lite"/>
    </source>
</evidence>
<evidence type="ECO:0000313" key="13">
    <source>
        <dbReference type="EMBL" id="CAI9769739.1"/>
    </source>
</evidence>